<dbReference type="RefSeq" id="WP_204819367.1">
    <property type="nucleotide sequence ID" value="NZ_JANHOF010000003.1"/>
</dbReference>
<evidence type="ECO:0000256" key="1">
    <source>
        <dbReference type="ARBA" id="ARBA00023015"/>
    </source>
</evidence>
<evidence type="ECO:0000259" key="5">
    <source>
        <dbReference type="PROSITE" id="PS50977"/>
    </source>
</evidence>
<evidence type="ECO:0000313" key="7">
    <source>
        <dbReference type="Proteomes" id="UP001589818"/>
    </source>
</evidence>
<dbReference type="PRINTS" id="PR00455">
    <property type="entry name" value="HTHTETR"/>
</dbReference>
<dbReference type="EMBL" id="JBHLVF010000017">
    <property type="protein sequence ID" value="MFC0392258.1"/>
    <property type="molecule type" value="Genomic_DNA"/>
</dbReference>
<dbReference type="Proteomes" id="UP001589818">
    <property type="component" value="Unassembled WGS sequence"/>
</dbReference>
<organism evidence="6 7">
    <name type="scientific">Paenibacillus mendelii</name>
    <dbReference type="NCBI Taxonomy" id="206163"/>
    <lineage>
        <taxon>Bacteria</taxon>
        <taxon>Bacillati</taxon>
        <taxon>Bacillota</taxon>
        <taxon>Bacilli</taxon>
        <taxon>Bacillales</taxon>
        <taxon>Paenibacillaceae</taxon>
        <taxon>Paenibacillus</taxon>
    </lineage>
</organism>
<evidence type="ECO:0000256" key="3">
    <source>
        <dbReference type="ARBA" id="ARBA00023163"/>
    </source>
</evidence>
<dbReference type="InterPro" id="IPR050109">
    <property type="entry name" value="HTH-type_TetR-like_transc_reg"/>
</dbReference>
<keyword evidence="7" id="KW-1185">Reference proteome</keyword>
<evidence type="ECO:0000313" key="6">
    <source>
        <dbReference type="EMBL" id="MFC0392258.1"/>
    </source>
</evidence>
<evidence type="ECO:0000256" key="2">
    <source>
        <dbReference type="ARBA" id="ARBA00023125"/>
    </source>
</evidence>
<keyword evidence="2 4" id="KW-0238">DNA-binding</keyword>
<keyword evidence="1" id="KW-0805">Transcription regulation</keyword>
<feature type="domain" description="HTH tetR-type" evidence="5">
    <location>
        <begin position="8"/>
        <end position="68"/>
    </location>
</feature>
<accession>A0ABV6J8P6</accession>
<keyword evidence="3" id="KW-0804">Transcription</keyword>
<dbReference type="Gene3D" id="1.10.357.10">
    <property type="entry name" value="Tetracycline Repressor, domain 2"/>
    <property type="match status" value="1"/>
</dbReference>
<dbReference type="SUPFAM" id="SSF46689">
    <property type="entry name" value="Homeodomain-like"/>
    <property type="match status" value="1"/>
</dbReference>
<dbReference type="InterPro" id="IPR023772">
    <property type="entry name" value="DNA-bd_HTH_TetR-type_CS"/>
</dbReference>
<dbReference type="PANTHER" id="PTHR30055:SF234">
    <property type="entry name" value="HTH-TYPE TRANSCRIPTIONAL REGULATOR BETI"/>
    <property type="match status" value="1"/>
</dbReference>
<dbReference type="PROSITE" id="PS01081">
    <property type="entry name" value="HTH_TETR_1"/>
    <property type="match status" value="1"/>
</dbReference>
<dbReference type="InterPro" id="IPR009057">
    <property type="entry name" value="Homeodomain-like_sf"/>
</dbReference>
<proteinExistence type="predicted"/>
<dbReference type="SUPFAM" id="SSF48498">
    <property type="entry name" value="Tetracyclin repressor-like, C-terminal domain"/>
    <property type="match status" value="1"/>
</dbReference>
<dbReference type="PROSITE" id="PS50977">
    <property type="entry name" value="HTH_TETR_2"/>
    <property type="match status" value="1"/>
</dbReference>
<dbReference type="PANTHER" id="PTHR30055">
    <property type="entry name" value="HTH-TYPE TRANSCRIPTIONAL REGULATOR RUTR"/>
    <property type="match status" value="1"/>
</dbReference>
<name>A0ABV6J8P6_9BACL</name>
<feature type="DNA-binding region" description="H-T-H motif" evidence="4">
    <location>
        <begin position="31"/>
        <end position="50"/>
    </location>
</feature>
<evidence type="ECO:0000256" key="4">
    <source>
        <dbReference type="PROSITE-ProRule" id="PRU00335"/>
    </source>
</evidence>
<dbReference type="InterPro" id="IPR001647">
    <property type="entry name" value="HTH_TetR"/>
</dbReference>
<protein>
    <submittedName>
        <fullName evidence="6">TetR/AcrR family transcriptional regulator</fullName>
    </submittedName>
</protein>
<dbReference type="Pfam" id="PF00440">
    <property type="entry name" value="TetR_N"/>
    <property type="match status" value="1"/>
</dbReference>
<sequence length="192" mass="21804">MNREQKKQQTRIQIKDAALSLFAEQGYEATSIEQIVKQVGVAKGTFFNYFSSKDELICDLLSMFVMGEAKKLKDKPGPIIPRMRMILFQLVQRFPLNKQLGRALFQATLGSSKALEAHNAAMHELIEALIPIIRQAQESGELRKDMPPEMIAGLAYQTYFGALIVWSMNDEQEPIDEQMAITFDLFFRGIQA</sequence>
<reference evidence="6 7" key="1">
    <citation type="submission" date="2024-09" db="EMBL/GenBank/DDBJ databases">
        <authorList>
            <person name="Sun Q."/>
            <person name="Mori K."/>
        </authorList>
    </citation>
    <scope>NUCLEOTIDE SEQUENCE [LARGE SCALE GENOMIC DNA]</scope>
    <source>
        <strain evidence="6 7">CCM 4839</strain>
    </source>
</reference>
<dbReference type="InterPro" id="IPR036271">
    <property type="entry name" value="Tet_transcr_reg_TetR-rel_C_sf"/>
</dbReference>
<gene>
    <name evidence="6" type="ORF">ACFFJ8_12875</name>
</gene>
<comment type="caution">
    <text evidence="6">The sequence shown here is derived from an EMBL/GenBank/DDBJ whole genome shotgun (WGS) entry which is preliminary data.</text>
</comment>